<accession>A0A1I2KPI0</accession>
<evidence type="ECO:0008006" key="4">
    <source>
        <dbReference type="Google" id="ProtNLM"/>
    </source>
</evidence>
<feature type="region of interest" description="Disordered" evidence="1">
    <location>
        <begin position="1"/>
        <end position="29"/>
    </location>
</feature>
<reference evidence="2 3" key="1">
    <citation type="submission" date="2016-10" db="EMBL/GenBank/DDBJ databases">
        <authorList>
            <person name="de Groot N.N."/>
        </authorList>
    </citation>
    <scope>NUCLEOTIDE SEQUENCE [LARGE SCALE GENOMIC DNA]</scope>
    <source>
        <strain evidence="2 3">CPCC 202808</strain>
    </source>
</reference>
<evidence type="ECO:0000313" key="2">
    <source>
        <dbReference type="EMBL" id="SFF66836.1"/>
    </source>
</evidence>
<sequence length="226" mass="24143">MNPATGASRASRASRAYGSGKGPRRGPAGWAAWTGWTGSTDLRWDSMSANAAIFVLDLTMDLHRECSYAAPPDTVYAMLTNESFIRHRVEKAHALSYDIDVRDGDGGGARSTTHQSLPAKVPDFVRKFVGERIELDEVIDWGPPGPDGSRTGDLKVDIANAPVTMRGKIRLVPDAGGSSTKQIVDADLKASVPIIGKKIEQAAAPAVMAGLDGMEDLGRDWLAAKR</sequence>
<dbReference type="InterPro" id="IPR019639">
    <property type="entry name" value="DUF2505"/>
</dbReference>
<dbReference type="OrthoDB" id="3266819at2"/>
<dbReference type="AlphaFoldDB" id="A0A1I2KPI0"/>
<dbReference type="STRING" id="504797.SAMN05421678_101335"/>
<proteinExistence type="predicted"/>
<evidence type="ECO:0000313" key="3">
    <source>
        <dbReference type="Proteomes" id="UP000199052"/>
    </source>
</evidence>
<dbReference type="SUPFAM" id="SSF55961">
    <property type="entry name" value="Bet v1-like"/>
    <property type="match status" value="1"/>
</dbReference>
<dbReference type="EMBL" id="FOOI01000001">
    <property type="protein sequence ID" value="SFF66836.1"/>
    <property type="molecule type" value="Genomic_DNA"/>
</dbReference>
<feature type="compositionally biased region" description="Low complexity" evidence="1">
    <location>
        <begin position="1"/>
        <end position="18"/>
    </location>
</feature>
<gene>
    <name evidence="2" type="ORF">SAMN05421678_101335</name>
</gene>
<dbReference type="Pfam" id="PF10698">
    <property type="entry name" value="DUF2505"/>
    <property type="match status" value="1"/>
</dbReference>
<name>A0A1I2KPI0_9ACTN</name>
<evidence type="ECO:0000256" key="1">
    <source>
        <dbReference type="SAM" id="MobiDB-lite"/>
    </source>
</evidence>
<organism evidence="2 3">
    <name type="scientific">Actinopolymorpha cephalotaxi</name>
    <dbReference type="NCBI Taxonomy" id="504797"/>
    <lineage>
        <taxon>Bacteria</taxon>
        <taxon>Bacillati</taxon>
        <taxon>Actinomycetota</taxon>
        <taxon>Actinomycetes</taxon>
        <taxon>Propionibacteriales</taxon>
        <taxon>Actinopolymorphaceae</taxon>
        <taxon>Actinopolymorpha</taxon>
    </lineage>
</organism>
<dbReference type="Proteomes" id="UP000199052">
    <property type="component" value="Unassembled WGS sequence"/>
</dbReference>
<protein>
    <recommendedName>
        <fullName evidence="4">DUF2505 domain-containing protein</fullName>
    </recommendedName>
</protein>